<reference evidence="1" key="1">
    <citation type="submission" date="2013-11" db="EMBL/GenBank/DDBJ databases">
        <title>Comparative genomics of Ignicoccus.</title>
        <authorList>
            <person name="Podar M."/>
        </authorList>
    </citation>
    <scope>NUCLEOTIDE SEQUENCE</scope>
    <source>
        <strain evidence="1">DSM 13166</strain>
    </source>
</reference>
<protein>
    <submittedName>
        <fullName evidence="1">Uncharacterized protein</fullName>
    </submittedName>
</protein>
<dbReference type="AlphaFoldDB" id="A0A977PKM9"/>
<keyword evidence="2" id="KW-1185">Reference proteome</keyword>
<dbReference type="Proteomes" id="UP001063698">
    <property type="component" value="Chromosome"/>
</dbReference>
<evidence type="ECO:0000313" key="1">
    <source>
        <dbReference type="EMBL" id="UXD22187.1"/>
    </source>
</evidence>
<dbReference type="KEGG" id="ipc:IPA_02415"/>
<name>A0A977PKM9_9CREN</name>
<sequence length="88" mass="9676">MELLEKINEEIGKAALALWIIKKIDPDVLIPEMEIEGKKVYGIGLKGNKAYVVFPEGMEDVIKEVFGVEEVVKLTPPKAEGVKASATH</sequence>
<evidence type="ECO:0000313" key="2">
    <source>
        <dbReference type="Proteomes" id="UP001063698"/>
    </source>
</evidence>
<gene>
    <name evidence="1" type="ORF">IPA_02415</name>
</gene>
<dbReference type="EMBL" id="CP006868">
    <property type="protein sequence ID" value="UXD22187.1"/>
    <property type="molecule type" value="Genomic_DNA"/>
</dbReference>
<proteinExistence type="predicted"/>
<organism evidence="1 2">
    <name type="scientific">Ignicoccus pacificus DSM 13166</name>
    <dbReference type="NCBI Taxonomy" id="940294"/>
    <lineage>
        <taxon>Archaea</taxon>
        <taxon>Thermoproteota</taxon>
        <taxon>Thermoprotei</taxon>
        <taxon>Desulfurococcales</taxon>
        <taxon>Desulfurococcaceae</taxon>
        <taxon>Ignicoccus</taxon>
    </lineage>
</organism>
<accession>A0A977PKM9</accession>